<evidence type="ECO:0000256" key="1">
    <source>
        <dbReference type="ARBA" id="ARBA00023002"/>
    </source>
</evidence>
<keyword evidence="1" id="KW-0560">Oxidoreductase</keyword>
<organism evidence="4">
    <name type="scientific">Medioppia subpectinata</name>
    <dbReference type="NCBI Taxonomy" id="1979941"/>
    <lineage>
        <taxon>Eukaryota</taxon>
        <taxon>Metazoa</taxon>
        <taxon>Ecdysozoa</taxon>
        <taxon>Arthropoda</taxon>
        <taxon>Chelicerata</taxon>
        <taxon>Arachnida</taxon>
        <taxon>Acari</taxon>
        <taxon>Acariformes</taxon>
        <taxon>Sarcoptiformes</taxon>
        <taxon>Oribatida</taxon>
        <taxon>Brachypylina</taxon>
        <taxon>Oppioidea</taxon>
        <taxon>Oppiidae</taxon>
        <taxon>Medioppia</taxon>
    </lineage>
</organism>
<dbReference type="GO" id="GO:0016491">
    <property type="term" value="F:oxidoreductase activity"/>
    <property type="evidence" value="ECO:0007669"/>
    <property type="project" value="UniProtKB-KW"/>
</dbReference>
<feature type="domain" description="D-isomer specific 2-hydroxyacid dehydrogenase NAD-binding" evidence="3">
    <location>
        <begin position="123"/>
        <end position="249"/>
    </location>
</feature>
<evidence type="ECO:0000259" key="3">
    <source>
        <dbReference type="Pfam" id="PF02826"/>
    </source>
</evidence>
<dbReference type="Pfam" id="PF02826">
    <property type="entry name" value="2-Hacid_dh_C"/>
    <property type="match status" value="1"/>
</dbReference>
<dbReference type="OrthoDB" id="298012at2759"/>
<dbReference type="PANTHER" id="PTHR43333">
    <property type="entry name" value="2-HACID_DH_C DOMAIN-CONTAINING PROTEIN"/>
    <property type="match status" value="1"/>
</dbReference>
<keyword evidence="5" id="KW-1185">Reference proteome</keyword>
<dbReference type="EMBL" id="CAJPIZ010004660">
    <property type="protein sequence ID" value="CAG2107787.1"/>
    <property type="molecule type" value="Genomic_DNA"/>
</dbReference>
<sequence length="257" mass="29325">MSKVVYVLSQIPQLSQLLAKSLPDCRVVNIPLTKYSGKFSLDLKIGDKEIDGLKEAEILLGDPNLLAQTLHKLPAIKWMQNTWAGIDWFVNAMVTSGQKPPNCLMTRFSGEGFGQSMFEYCIAHMIMTERKFFDDFQNTKIHKTWQKELLWDFKSIDEMTIAILGGKGAIGSYMAHKFRQLGSRVVSYGRTKRYEHSITDIPLDKYNDIKYSTKLEDILPECDYLISVLPSTPHTKGLLDNNVLELCSRKIFSFTNL</sequence>
<evidence type="ECO:0000256" key="2">
    <source>
        <dbReference type="ARBA" id="ARBA00023027"/>
    </source>
</evidence>
<accession>A0A7R9Q0Z0</accession>
<dbReference type="InterPro" id="IPR036291">
    <property type="entry name" value="NAD(P)-bd_dom_sf"/>
</dbReference>
<dbReference type="PANTHER" id="PTHR43333:SF1">
    <property type="entry name" value="D-ISOMER SPECIFIC 2-HYDROXYACID DEHYDROGENASE NAD-BINDING DOMAIN-CONTAINING PROTEIN"/>
    <property type="match status" value="1"/>
</dbReference>
<dbReference type="AlphaFoldDB" id="A0A7R9Q0Z0"/>
<dbReference type="InterPro" id="IPR006140">
    <property type="entry name" value="D-isomer_DH_NAD-bd"/>
</dbReference>
<protein>
    <recommendedName>
        <fullName evidence="3">D-isomer specific 2-hydroxyacid dehydrogenase NAD-binding domain-containing protein</fullName>
    </recommendedName>
</protein>
<evidence type="ECO:0000313" key="5">
    <source>
        <dbReference type="Proteomes" id="UP000759131"/>
    </source>
</evidence>
<gene>
    <name evidence="4" type="ORF">OSB1V03_LOCUS7784</name>
</gene>
<dbReference type="Proteomes" id="UP000759131">
    <property type="component" value="Unassembled WGS sequence"/>
</dbReference>
<dbReference type="GO" id="GO:0051287">
    <property type="term" value="F:NAD binding"/>
    <property type="evidence" value="ECO:0007669"/>
    <property type="project" value="InterPro"/>
</dbReference>
<proteinExistence type="predicted"/>
<name>A0A7R9Q0Z0_9ACAR</name>
<evidence type="ECO:0000313" key="4">
    <source>
        <dbReference type="EMBL" id="CAD7627357.1"/>
    </source>
</evidence>
<dbReference type="SUPFAM" id="SSF51735">
    <property type="entry name" value="NAD(P)-binding Rossmann-fold domains"/>
    <property type="match status" value="1"/>
</dbReference>
<keyword evidence="2" id="KW-0520">NAD</keyword>
<dbReference type="Gene3D" id="3.40.50.720">
    <property type="entry name" value="NAD(P)-binding Rossmann-like Domain"/>
    <property type="match status" value="2"/>
</dbReference>
<reference evidence="4" key="1">
    <citation type="submission" date="2020-11" db="EMBL/GenBank/DDBJ databases">
        <authorList>
            <person name="Tran Van P."/>
        </authorList>
    </citation>
    <scope>NUCLEOTIDE SEQUENCE</scope>
</reference>
<dbReference type="EMBL" id="OC859235">
    <property type="protein sequence ID" value="CAD7627357.1"/>
    <property type="molecule type" value="Genomic_DNA"/>
</dbReference>